<protein>
    <submittedName>
        <fullName evidence="5">Uncharacterized protein</fullName>
    </submittedName>
</protein>
<evidence type="ECO:0000256" key="3">
    <source>
        <dbReference type="PROSITE-ProRule" id="PRU00221"/>
    </source>
</evidence>
<feature type="region of interest" description="Disordered" evidence="4">
    <location>
        <begin position="153"/>
        <end position="173"/>
    </location>
</feature>
<dbReference type="PROSITE" id="PS00678">
    <property type="entry name" value="WD_REPEATS_1"/>
    <property type="match status" value="1"/>
</dbReference>
<keyword evidence="6" id="KW-1185">Reference proteome</keyword>
<keyword evidence="2" id="KW-0677">Repeat</keyword>
<gene>
    <name evidence="5" type="ORF">PN36_03335</name>
</gene>
<dbReference type="PANTHER" id="PTHR19879:SF9">
    <property type="entry name" value="TRANSCRIPTION INITIATION FACTOR TFIID SUBUNIT 5"/>
    <property type="match status" value="1"/>
</dbReference>
<dbReference type="SMART" id="SM00320">
    <property type="entry name" value="WD40"/>
    <property type="match status" value="1"/>
</dbReference>
<dbReference type="Proteomes" id="UP000030428">
    <property type="component" value="Unassembled WGS sequence"/>
</dbReference>
<dbReference type="InterPro" id="IPR011047">
    <property type="entry name" value="Quinoprotein_ADH-like_sf"/>
</dbReference>
<sequence length="298" mass="33123">MGSYFQTTDMQMQYIQQTKWIIALILLGSTIAHAQQPEVFVQLGHSGSVKAVAFSPDGKLALSGSRDGSTRLWNIKTGKEIAQMVSFKDGEWITITPQGYYVASAGGEKHINVRVGNKVSGVEPYRAQFNRPNLVKAALQLESTPPRLVLHKPQTTTQRHWRENPHHSATLPMGSYTFRGQAVDDSAMASVTINNKQISFDENGYFSSQIQIQRGENPIQMTATDIFDNRATTHLTITGKETTPPRIIGITNNIFVENTSTYTLRGQIIDDTDIATLNGQTVRLDKQGHFSYDIPLQI</sequence>
<keyword evidence="1 3" id="KW-0853">WD repeat</keyword>
<evidence type="ECO:0000313" key="6">
    <source>
        <dbReference type="Proteomes" id="UP000030428"/>
    </source>
</evidence>
<accession>A0A0A6PA72</accession>
<evidence type="ECO:0000256" key="1">
    <source>
        <dbReference type="ARBA" id="ARBA00022574"/>
    </source>
</evidence>
<organism evidence="5 6">
    <name type="scientific">Candidatus Thiomargarita nelsonii</name>
    <dbReference type="NCBI Taxonomy" id="1003181"/>
    <lineage>
        <taxon>Bacteria</taxon>
        <taxon>Pseudomonadati</taxon>
        <taxon>Pseudomonadota</taxon>
        <taxon>Gammaproteobacteria</taxon>
        <taxon>Thiotrichales</taxon>
        <taxon>Thiotrichaceae</taxon>
        <taxon>Thiomargarita</taxon>
    </lineage>
</organism>
<dbReference type="PROSITE" id="PS50082">
    <property type="entry name" value="WD_REPEATS_2"/>
    <property type="match status" value="1"/>
</dbReference>
<dbReference type="Pfam" id="PF00400">
    <property type="entry name" value="WD40"/>
    <property type="match status" value="1"/>
</dbReference>
<evidence type="ECO:0000313" key="5">
    <source>
        <dbReference type="EMBL" id="KHD07680.1"/>
    </source>
</evidence>
<dbReference type="SUPFAM" id="SSF50998">
    <property type="entry name" value="Quinoprotein alcohol dehydrogenase-like"/>
    <property type="match status" value="1"/>
</dbReference>
<dbReference type="Gene3D" id="2.130.10.10">
    <property type="entry name" value="YVTN repeat-like/Quinoprotein amine dehydrogenase"/>
    <property type="match status" value="1"/>
</dbReference>
<dbReference type="PANTHER" id="PTHR19879">
    <property type="entry name" value="TRANSCRIPTION INITIATION FACTOR TFIID"/>
    <property type="match status" value="1"/>
</dbReference>
<reference evidence="5 6" key="1">
    <citation type="journal article" date="2016" name="Front. Microbiol.">
        <title>Single-Cell (Meta-)Genomics of a Dimorphic Candidatus Thiomargarita nelsonii Reveals Genomic Plasticity.</title>
        <authorList>
            <person name="Flood B.E."/>
            <person name="Fliss P."/>
            <person name="Jones D.S."/>
            <person name="Dick G.J."/>
            <person name="Jain S."/>
            <person name="Kaster A.K."/>
            <person name="Winkel M."/>
            <person name="Mussmann M."/>
            <person name="Bailey J."/>
        </authorList>
    </citation>
    <scope>NUCLEOTIDE SEQUENCE [LARGE SCALE GENOMIC DNA]</scope>
    <source>
        <strain evidence="5">Hydrate Ridge</strain>
    </source>
</reference>
<dbReference type="InterPro" id="IPR019775">
    <property type="entry name" value="WD40_repeat_CS"/>
</dbReference>
<evidence type="ECO:0000256" key="4">
    <source>
        <dbReference type="SAM" id="MobiDB-lite"/>
    </source>
</evidence>
<dbReference type="PROSITE" id="PS50294">
    <property type="entry name" value="WD_REPEATS_REGION"/>
    <property type="match status" value="1"/>
</dbReference>
<dbReference type="AlphaFoldDB" id="A0A0A6PA72"/>
<name>A0A0A6PA72_9GAMM</name>
<comment type="caution">
    <text evidence="5">The sequence shown here is derived from an EMBL/GenBank/DDBJ whole genome shotgun (WGS) entry which is preliminary data.</text>
</comment>
<dbReference type="InterPro" id="IPR013783">
    <property type="entry name" value="Ig-like_fold"/>
</dbReference>
<dbReference type="InterPro" id="IPR001680">
    <property type="entry name" value="WD40_rpt"/>
</dbReference>
<dbReference type="InterPro" id="IPR015943">
    <property type="entry name" value="WD40/YVTN_repeat-like_dom_sf"/>
</dbReference>
<dbReference type="EMBL" id="JSZA02000009">
    <property type="protein sequence ID" value="KHD07680.1"/>
    <property type="molecule type" value="Genomic_DNA"/>
</dbReference>
<dbReference type="Gene3D" id="2.60.40.10">
    <property type="entry name" value="Immunoglobulins"/>
    <property type="match status" value="1"/>
</dbReference>
<evidence type="ECO:0000256" key="2">
    <source>
        <dbReference type="ARBA" id="ARBA00022737"/>
    </source>
</evidence>
<dbReference type="Pfam" id="PF09136">
    <property type="entry name" value="Glucodextran_B"/>
    <property type="match status" value="1"/>
</dbReference>
<feature type="repeat" description="WD" evidence="3">
    <location>
        <begin position="42"/>
        <end position="83"/>
    </location>
</feature>
<proteinExistence type="predicted"/>